<dbReference type="InterPro" id="IPR015797">
    <property type="entry name" value="NUDIX_hydrolase-like_dom_sf"/>
</dbReference>
<dbReference type="Gene3D" id="3.90.79.10">
    <property type="entry name" value="Nucleoside Triphosphate Pyrophosphohydrolase"/>
    <property type="match status" value="1"/>
</dbReference>
<sequence>MECRICIHDIWMNVFDSILARSHVAPPADSLRLRIAGRECGWVARDVLQWLEPFGSEIAMASGLVHLLPGWAASPASEARTQAVNGLLARVALALRDAGRLNGWRDELLDVAADDGTLMGVIERAAVRPLGIATHAVHLNAWTDSGQLWIARRSLTKTTDPGMWDTLVGGLISASETPESALLRESWEEAGLLPHHLQDGRRSGEFVVRRVLPEGYQVEHVTVVDIVLGPEVVPENQDGEVVALRTATPQEVLAMVGDGVFTLEAALSMRASLGAYAMPVPAMLAGGVSAQLEV</sequence>
<dbReference type="InterPro" id="IPR000086">
    <property type="entry name" value="NUDIX_hydrolase_dom"/>
</dbReference>
<organism evidence="4 5">
    <name type="scientific">Pigmentiphaga humi</name>
    <dbReference type="NCBI Taxonomy" id="2478468"/>
    <lineage>
        <taxon>Bacteria</taxon>
        <taxon>Pseudomonadati</taxon>
        <taxon>Pseudomonadota</taxon>
        <taxon>Betaproteobacteria</taxon>
        <taxon>Burkholderiales</taxon>
        <taxon>Alcaligenaceae</taxon>
        <taxon>Pigmentiphaga</taxon>
    </lineage>
</organism>
<proteinExistence type="predicted"/>
<dbReference type="PROSITE" id="PS51462">
    <property type="entry name" value="NUDIX"/>
    <property type="match status" value="1"/>
</dbReference>
<dbReference type="Gene3D" id="3.30.750.160">
    <property type="match status" value="1"/>
</dbReference>
<dbReference type="CDD" id="cd03676">
    <property type="entry name" value="NUDIX_Tnr3_like"/>
    <property type="match status" value="1"/>
</dbReference>
<dbReference type="Pfam" id="PF15916">
    <property type="entry name" value="DUF4743"/>
    <property type="match status" value="1"/>
</dbReference>
<evidence type="ECO:0000256" key="1">
    <source>
        <dbReference type="ARBA" id="ARBA00001946"/>
    </source>
</evidence>
<evidence type="ECO:0000259" key="3">
    <source>
        <dbReference type="PROSITE" id="PS51462"/>
    </source>
</evidence>
<dbReference type="PROSITE" id="PS00893">
    <property type="entry name" value="NUDIX_BOX"/>
    <property type="match status" value="1"/>
</dbReference>
<name>A0A3P4B459_9BURK</name>
<dbReference type="SUPFAM" id="SSF55811">
    <property type="entry name" value="Nudix"/>
    <property type="match status" value="1"/>
</dbReference>
<dbReference type="Pfam" id="PF00293">
    <property type="entry name" value="NUDIX"/>
    <property type="match status" value="1"/>
</dbReference>
<protein>
    <submittedName>
        <fullName evidence="4">Isopentenyl-diphosphate delta-isomerase</fullName>
    </submittedName>
</protein>
<dbReference type="InterPro" id="IPR031804">
    <property type="entry name" value="DUF4743"/>
</dbReference>
<accession>A0A3P4B459</accession>
<reference evidence="4 5" key="1">
    <citation type="submission" date="2018-10" db="EMBL/GenBank/DDBJ databases">
        <authorList>
            <person name="Criscuolo A."/>
        </authorList>
    </citation>
    <scope>NUCLEOTIDE SEQUENCE [LARGE SCALE GENOMIC DNA]</scope>
    <source>
        <strain evidence="4">DnA1</strain>
    </source>
</reference>
<dbReference type="InterPro" id="IPR020084">
    <property type="entry name" value="NUDIX_hydrolase_CS"/>
</dbReference>
<evidence type="ECO:0000256" key="2">
    <source>
        <dbReference type="ARBA" id="ARBA00022801"/>
    </source>
</evidence>
<comment type="cofactor">
    <cofactor evidence="1">
        <name>Mg(2+)</name>
        <dbReference type="ChEBI" id="CHEBI:18420"/>
    </cofactor>
</comment>
<keyword evidence="5" id="KW-1185">Reference proteome</keyword>
<dbReference type="EMBL" id="UWPJ01000019">
    <property type="protein sequence ID" value="VCU70470.1"/>
    <property type="molecule type" value="Genomic_DNA"/>
</dbReference>
<gene>
    <name evidence="4" type="ORF">PIGHUM_02542</name>
</gene>
<dbReference type="GO" id="GO:0016853">
    <property type="term" value="F:isomerase activity"/>
    <property type="evidence" value="ECO:0007669"/>
    <property type="project" value="UniProtKB-KW"/>
</dbReference>
<keyword evidence="2" id="KW-0378">Hydrolase</keyword>
<dbReference type="GO" id="GO:0016787">
    <property type="term" value="F:hydrolase activity"/>
    <property type="evidence" value="ECO:0007669"/>
    <property type="project" value="UniProtKB-KW"/>
</dbReference>
<dbReference type="Proteomes" id="UP000277294">
    <property type="component" value="Unassembled WGS sequence"/>
</dbReference>
<feature type="domain" description="Nudix hydrolase" evidence="3">
    <location>
        <begin position="129"/>
        <end position="277"/>
    </location>
</feature>
<evidence type="ECO:0000313" key="5">
    <source>
        <dbReference type="Proteomes" id="UP000277294"/>
    </source>
</evidence>
<evidence type="ECO:0000313" key="4">
    <source>
        <dbReference type="EMBL" id="VCU70470.1"/>
    </source>
</evidence>
<dbReference type="AlphaFoldDB" id="A0A3P4B459"/>
<keyword evidence="4" id="KW-0413">Isomerase</keyword>